<evidence type="ECO:0000313" key="7">
    <source>
        <dbReference type="Proteomes" id="UP001178507"/>
    </source>
</evidence>
<reference evidence="6" key="1">
    <citation type="submission" date="2023-08" db="EMBL/GenBank/DDBJ databases">
        <authorList>
            <person name="Chen Y."/>
            <person name="Shah S."/>
            <person name="Dougan E. K."/>
            <person name="Thang M."/>
            <person name="Chan C."/>
        </authorList>
    </citation>
    <scope>NUCLEOTIDE SEQUENCE</scope>
</reference>
<dbReference type="PANTHER" id="PTHR23196:SF1">
    <property type="entry name" value="PAX-INTERACTING PROTEIN 1"/>
    <property type="match status" value="1"/>
</dbReference>
<evidence type="ECO:0000256" key="4">
    <source>
        <dbReference type="SAM" id="MobiDB-lite"/>
    </source>
</evidence>
<dbReference type="SUPFAM" id="SSF52113">
    <property type="entry name" value="BRCT domain"/>
    <property type="match status" value="1"/>
</dbReference>
<evidence type="ECO:0000259" key="5">
    <source>
        <dbReference type="PROSITE" id="PS50172"/>
    </source>
</evidence>
<dbReference type="InterPro" id="IPR051579">
    <property type="entry name" value="DDR_Transcriptional_Reg"/>
</dbReference>
<dbReference type="PROSITE" id="PS50172">
    <property type="entry name" value="BRCT"/>
    <property type="match status" value="1"/>
</dbReference>
<evidence type="ECO:0000256" key="2">
    <source>
        <dbReference type="ARBA" id="ARBA00022763"/>
    </source>
</evidence>
<dbReference type="PANTHER" id="PTHR23196">
    <property type="entry name" value="PAX TRANSCRIPTION ACTIVATION DOMAIN INTERACTING PROTEIN"/>
    <property type="match status" value="1"/>
</dbReference>
<dbReference type="GO" id="GO:0006974">
    <property type="term" value="P:DNA damage response"/>
    <property type="evidence" value="ECO:0007669"/>
    <property type="project" value="UniProtKB-KW"/>
</dbReference>
<dbReference type="InterPro" id="IPR036420">
    <property type="entry name" value="BRCT_dom_sf"/>
</dbReference>
<dbReference type="Gene3D" id="3.40.50.10190">
    <property type="entry name" value="BRCT domain"/>
    <property type="match status" value="1"/>
</dbReference>
<gene>
    <name evidence="6" type="ORF">EVOR1521_LOCUS4373</name>
</gene>
<protein>
    <recommendedName>
        <fullName evidence="5">BRCT domain-containing protein</fullName>
    </recommendedName>
</protein>
<evidence type="ECO:0000256" key="1">
    <source>
        <dbReference type="ARBA" id="ARBA00004123"/>
    </source>
</evidence>
<feature type="compositionally biased region" description="Pro residues" evidence="4">
    <location>
        <begin position="56"/>
        <end position="66"/>
    </location>
</feature>
<keyword evidence="2" id="KW-0227">DNA damage</keyword>
<keyword evidence="3" id="KW-0539">Nucleus</keyword>
<dbReference type="EMBL" id="CAUJNA010000291">
    <property type="protein sequence ID" value="CAJ1374968.1"/>
    <property type="molecule type" value="Genomic_DNA"/>
</dbReference>
<dbReference type="Pfam" id="PF16770">
    <property type="entry name" value="RTT107_BRCT_5"/>
    <property type="match status" value="1"/>
</dbReference>
<proteinExistence type="predicted"/>
<accession>A0AA36MPA6</accession>
<dbReference type="Proteomes" id="UP001178507">
    <property type="component" value="Unassembled WGS sequence"/>
</dbReference>
<name>A0AA36MPA6_9DINO</name>
<dbReference type="CDD" id="cd17744">
    <property type="entry name" value="BRCT_MDC1_rpt1"/>
    <property type="match status" value="1"/>
</dbReference>
<feature type="domain" description="BRCT" evidence="5">
    <location>
        <begin position="101"/>
        <end position="166"/>
    </location>
</feature>
<keyword evidence="7" id="KW-1185">Reference proteome</keyword>
<sequence>MPPPPVPSHRKAQSPAGVDEARAIATPARSPIAKRSVLEVLDEDLPPKRRRLHGKQPPPTPNPFHVPLPAGADSKGKGKKRRKCRPTCWTATGFVLDPARRKQMKAFGARVVDEWSSKVTHVVARSFRRTTKLMCAVCAGIRVVLPSYIDACLAARDLVDDSPFLLKDTENEASFAQKHGLPPFSLQASIGAASSKKLLSGRSVYCFGNPAERQELQALVEAAGGRWLKRKPRKDGALLLGKDYALELLREAACTQVLRLDAHKL</sequence>
<dbReference type="SMART" id="SM00292">
    <property type="entry name" value="BRCT"/>
    <property type="match status" value="1"/>
</dbReference>
<organism evidence="6 7">
    <name type="scientific">Effrenium voratum</name>
    <dbReference type="NCBI Taxonomy" id="2562239"/>
    <lineage>
        <taxon>Eukaryota</taxon>
        <taxon>Sar</taxon>
        <taxon>Alveolata</taxon>
        <taxon>Dinophyceae</taxon>
        <taxon>Suessiales</taxon>
        <taxon>Symbiodiniaceae</taxon>
        <taxon>Effrenium</taxon>
    </lineage>
</organism>
<evidence type="ECO:0000313" key="6">
    <source>
        <dbReference type="EMBL" id="CAJ1374968.1"/>
    </source>
</evidence>
<dbReference type="GO" id="GO:0005634">
    <property type="term" value="C:nucleus"/>
    <property type="evidence" value="ECO:0007669"/>
    <property type="project" value="UniProtKB-SubCell"/>
</dbReference>
<comment type="caution">
    <text evidence="6">The sequence shown here is derived from an EMBL/GenBank/DDBJ whole genome shotgun (WGS) entry which is preliminary data.</text>
</comment>
<dbReference type="AlphaFoldDB" id="A0AA36MPA6"/>
<comment type="subcellular location">
    <subcellularLocation>
        <location evidence="1">Nucleus</location>
    </subcellularLocation>
</comment>
<dbReference type="InterPro" id="IPR001357">
    <property type="entry name" value="BRCT_dom"/>
</dbReference>
<feature type="region of interest" description="Disordered" evidence="4">
    <location>
        <begin position="1"/>
        <end position="84"/>
    </location>
</feature>
<evidence type="ECO:0000256" key="3">
    <source>
        <dbReference type="ARBA" id="ARBA00023242"/>
    </source>
</evidence>